<accession>A0A1C8XRY7</accession>
<dbReference type="PANTHER" id="PTHR21368">
    <property type="entry name" value="50S RIBOSOMAL PROTEIN L9"/>
    <property type="match status" value="1"/>
</dbReference>
<dbReference type="Gene3D" id="3.40.5.10">
    <property type="entry name" value="Ribosomal protein L9, N-terminal domain"/>
    <property type="match status" value="1"/>
</dbReference>
<keyword evidence="8" id="KW-0934">Plastid</keyword>
<dbReference type="InterPro" id="IPR020070">
    <property type="entry name" value="Ribosomal_bL9_N"/>
</dbReference>
<dbReference type="Pfam" id="PF01281">
    <property type="entry name" value="Ribosomal_L9_N"/>
    <property type="match status" value="1"/>
</dbReference>
<dbReference type="PROSITE" id="PS00651">
    <property type="entry name" value="RIBOSOMAL_L9"/>
    <property type="match status" value="1"/>
</dbReference>
<dbReference type="GeneID" id="29071520"/>
<dbReference type="EMBL" id="KX247284">
    <property type="protein sequence ID" value="AOH77258.1"/>
    <property type="molecule type" value="Genomic_DNA"/>
</dbReference>
<dbReference type="GO" id="GO:0019843">
    <property type="term" value="F:rRNA binding"/>
    <property type="evidence" value="ECO:0007669"/>
    <property type="project" value="UniProtKB-KW"/>
</dbReference>
<keyword evidence="3" id="KW-0694">RNA-binding</keyword>
<dbReference type="RefSeq" id="YP_009295246.1">
    <property type="nucleotide sequence ID" value="NC_031161.1"/>
</dbReference>
<dbReference type="Pfam" id="PF03948">
    <property type="entry name" value="Ribosomal_L9_C"/>
    <property type="match status" value="1"/>
</dbReference>
<dbReference type="NCBIfam" id="TIGR00158">
    <property type="entry name" value="L9"/>
    <property type="match status" value="1"/>
</dbReference>
<keyword evidence="4 8" id="KW-0689">Ribosomal protein</keyword>
<dbReference type="InterPro" id="IPR036791">
    <property type="entry name" value="Ribosomal_bL9_C_sf"/>
</dbReference>
<dbReference type="GO" id="GO:0003735">
    <property type="term" value="F:structural constituent of ribosome"/>
    <property type="evidence" value="ECO:0007669"/>
    <property type="project" value="InterPro"/>
</dbReference>
<comment type="similarity">
    <text evidence="1">Belongs to the bacterial ribosomal protein bL9 family.</text>
</comment>
<dbReference type="InterPro" id="IPR009027">
    <property type="entry name" value="Ribosomal_bL9/RNase_H1_N"/>
</dbReference>
<evidence type="ECO:0000256" key="4">
    <source>
        <dbReference type="ARBA" id="ARBA00022980"/>
    </source>
</evidence>
<geneLocation type="plastid" evidence="8"/>
<name>A0A1C8XRY7_9FLOR</name>
<evidence type="ECO:0000256" key="2">
    <source>
        <dbReference type="ARBA" id="ARBA00022730"/>
    </source>
</evidence>
<protein>
    <recommendedName>
        <fullName evidence="6">50S ribosomal protein L9, chloroplastic</fullName>
    </recommendedName>
</protein>
<evidence type="ECO:0000256" key="1">
    <source>
        <dbReference type="ARBA" id="ARBA00010605"/>
    </source>
</evidence>
<dbReference type="GO" id="GO:0005840">
    <property type="term" value="C:ribosome"/>
    <property type="evidence" value="ECO:0007669"/>
    <property type="project" value="UniProtKB-KW"/>
</dbReference>
<dbReference type="SUPFAM" id="SSF55653">
    <property type="entry name" value="Ribosomal protein L9 C-domain"/>
    <property type="match status" value="1"/>
</dbReference>
<dbReference type="SUPFAM" id="SSF55658">
    <property type="entry name" value="L9 N-domain-like"/>
    <property type="match status" value="1"/>
</dbReference>
<keyword evidence="2" id="KW-0699">rRNA-binding</keyword>
<dbReference type="InterPro" id="IPR000244">
    <property type="entry name" value="Ribosomal_bL9"/>
</dbReference>
<evidence type="ECO:0000256" key="3">
    <source>
        <dbReference type="ARBA" id="ARBA00022884"/>
    </source>
</evidence>
<evidence type="ECO:0000256" key="5">
    <source>
        <dbReference type="ARBA" id="ARBA00023274"/>
    </source>
</evidence>
<evidence type="ECO:0000256" key="6">
    <source>
        <dbReference type="ARBA" id="ARBA00035427"/>
    </source>
</evidence>
<dbReference type="HAMAP" id="MF_00503">
    <property type="entry name" value="Ribosomal_bL9"/>
    <property type="match status" value="1"/>
</dbReference>
<dbReference type="GO" id="GO:1990904">
    <property type="term" value="C:ribonucleoprotein complex"/>
    <property type="evidence" value="ECO:0007669"/>
    <property type="project" value="UniProtKB-KW"/>
</dbReference>
<dbReference type="InterPro" id="IPR020069">
    <property type="entry name" value="Ribosomal_bL9_C"/>
</dbReference>
<feature type="domain" description="Ribosomal protein L9" evidence="7">
    <location>
        <begin position="17"/>
        <end position="44"/>
    </location>
</feature>
<keyword evidence="5" id="KW-0687">Ribonucleoprotein</keyword>
<proteinExistence type="inferred from homology"/>
<dbReference type="InterPro" id="IPR036935">
    <property type="entry name" value="Ribosomal_bL9_N_sf"/>
</dbReference>
<reference evidence="8" key="1">
    <citation type="journal article" date="2016" name="Mitochondrial DNA Part B Resour">
        <title>Organellar genome analysis of the marine red alga Dasya binghamiae (Dasyaceae, Rhodophyta) reveals an uncharacteristic florideophyte mitogenome structure.</title>
        <authorList>
            <person name="Tamayo D.A."/>
            <person name="Hughey J.R."/>
        </authorList>
    </citation>
    <scope>NUCLEOTIDE SEQUENCE</scope>
</reference>
<dbReference type="AlphaFoldDB" id="A0A1C8XRY7"/>
<gene>
    <name evidence="8" type="primary">rpl9</name>
</gene>
<organism evidence="8">
    <name type="scientific">Dasya binghamiae</name>
    <dbReference type="NCBI Taxonomy" id="1896963"/>
    <lineage>
        <taxon>Eukaryota</taxon>
        <taxon>Rhodophyta</taxon>
        <taxon>Florideophyceae</taxon>
        <taxon>Rhodymeniophycidae</taxon>
        <taxon>Ceramiales</taxon>
        <taxon>Dasyaceae</taxon>
        <taxon>Dasya</taxon>
    </lineage>
</organism>
<sequence>MKQKISIVLKEDYTPIGQKNKVIRVARGYAINYLVPNNIAEIATKKKIKHLQMFELIQNKKLENNKLKANEEEKNLQLIHKISITKKVGDDYNIFGSINEKDVINKILQYTGIKLNKKQIKLINIKKIGAFYLEINLINNQSCQIKLYIIPVNI</sequence>
<evidence type="ECO:0000259" key="7">
    <source>
        <dbReference type="PROSITE" id="PS00651"/>
    </source>
</evidence>
<dbReference type="InterPro" id="IPR020594">
    <property type="entry name" value="Ribosomal_bL9_bac/chp"/>
</dbReference>
<dbReference type="GO" id="GO:0006412">
    <property type="term" value="P:translation"/>
    <property type="evidence" value="ECO:0007669"/>
    <property type="project" value="InterPro"/>
</dbReference>
<evidence type="ECO:0000313" key="8">
    <source>
        <dbReference type="EMBL" id="AOH77258.1"/>
    </source>
</evidence>
<dbReference type="Gene3D" id="3.10.430.100">
    <property type="entry name" value="Ribosomal protein L9, C-terminal domain"/>
    <property type="match status" value="1"/>
</dbReference>